<dbReference type="InterPro" id="IPR011042">
    <property type="entry name" value="6-blade_b-propeller_TolB-like"/>
</dbReference>
<dbReference type="SUPFAM" id="SSF63829">
    <property type="entry name" value="Calcium-dependent phosphotriesterase"/>
    <property type="match status" value="1"/>
</dbReference>
<feature type="domain" description="SMP-30/Gluconolactonase/LRE-like region" evidence="2">
    <location>
        <begin position="18"/>
        <end position="288"/>
    </location>
</feature>
<dbReference type="SUPFAM" id="SSF50494">
    <property type="entry name" value="Trypsin-like serine proteases"/>
    <property type="match status" value="1"/>
</dbReference>
<dbReference type="Gene3D" id="2.120.10.30">
    <property type="entry name" value="TolB, C-terminal domain"/>
    <property type="match status" value="1"/>
</dbReference>
<dbReference type="Pfam" id="PF08450">
    <property type="entry name" value="SGL"/>
    <property type="match status" value="1"/>
</dbReference>
<gene>
    <name evidence="3" type="ORF">SCF082_LOCUS45084</name>
</gene>
<dbReference type="EMBL" id="CAXAMM010040884">
    <property type="protein sequence ID" value="CAK9095997.1"/>
    <property type="molecule type" value="Genomic_DNA"/>
</dbReference>
<comment type="similarity">
    <text evidence="1">Belongs to the SMP-30/CGR1 family.</text>
</comment>
<dbReference type="Proteomes" id="UP001642464">
    <property type="component" value="Unassembled WGS sequence"/>
</dbReference>
<proteinExistence type="inferred from homology"/>
<dbReference type="PANTHER" id="PTHR10907:SF47">
    <property type="entry name" value="REGUCALCIN"/>
    <property type="match status" value="1"/>
</dbReference>
<name>A0ABP0R613_9DINO</name>
<comment type="caution">
    <text evidence="3">The sequence shown here is derived from an EMBL/GenBank/DDBJ whole genome shotgun (WGS) entry which is preliminary data.</text>
</comment>
<evidence type="ECO:0000313" key="4">
    <source>
        <dbReference type="Proteomes" id="UP001642464"/>
    </source>
</evidence>
<dbReference type="Gene3D" id="2.40.10.120">
    <property type="match status" value="1"/>
</dbReference>
<dbReference type="InterPro" id="IPR005511">
    <property type="entry name" value="SMP-30"/>
</dbReference>
<dbReference type="Pfam" id="PF13365">
    <property type="entry name" value="Trypsin_2"/>
    <property type="match status" value="1"/>
</dbReference>
<evidence type="ECO:0000259" key="2">
    <source>
        <dbReference type="Pfam" id="PF08450"/>
    </source>
</evidence>
<sequence>MAVPVLEAEVAVQLEAGLGEGSIWDSRFFAASHVALGSKKLIWLDILGVKLFRFDPSSGQNEVFELSGFSTSVSSVVPISSEVDPEGDTVGVTLREGFAIYNFRTRGLHKLGNDPPIKHGERFNDGKVDPRGCYWAGTLARDESSEIISGAATLYCRDLDGSVKAVLTDLSISNGLVWTTDARSMYFIDTPSAQIDRLDFDPSSGTLSNRRPVVKGFDFETTGFPDGCAIDQEDRLWVARFNGGCCGYYDPKSGKLLAEVRVPAEAGKQVTSVAFGGSEMRDLYLTTGREGFDEAKAKQYPLAGSLFVVPAVKLAHISGGVAGQVKPPLGNYAVVSASGLLLCWPERPLILTSCLIKQGSQLAVTLPNGLVVEAQLVASARLGASSEAFRSLASRGWRCGNKLFDISMTSALQLTLLRPSSSQFVADPSSSKKSKKSKEKASLWLSFSEPVEQWIGQRVLLHSAPFGARAGSFWSQLRVVMRGVISNLSSPPGLILTDAPGAESSAGGALVLEGTNEVVGLLAPTLCGSSGEAVALGIVIPMPVVLDTMLDDAACRAQLCHEDLASLPSPPSTVSLPPSEVRQGVALLWLDSGSWASAIVLSSEGHLLTCAHLLLGNSWMELRAEGKGLQQQPRAPSRCRGSCFAEVQGKIVSVTFEADVLRIFDGFLDAALLRVRPERSEKEYKFNPALWNQRADPLEGTEVWAVGHGLFGPGCPWKGPAATSGLLCKVVRASSGRRAILQSSAAVHRGCSGGALVANGQLLGMVTTNVKQQDGFVMPRVNFILPVGLLSPVCTYLENLKVLPATEALARLTEELRPSAADEEERSFWRLDVERLKLPSRRSGNGMR</sequence>
<dbReference type="PANTHER" id="PTHR10907">
    <property type="entry name" value="REGUCALCIN"/>
    <property type="match status" value="1"/>
</dbReference>
<dbReference type="InterPro" id="IPR009003">
    <property type="entry name" value="Peptidase_S1_PA"/>
</dbReference>
<protein>
    <submittedName>
        <fullName evidence="3">Sugar lactone lactonase YvrE</fullName>
    </submittedName>
</protein>
<keyword evidence="4" id="KW-1185">Reference proteome</keyword>
<dbReference type="PRINTS" id="PR01790">
    <property type="entry name" value="SMP30FAMILY"/>
</dbReference>
<organism evidence="3 4">
    <name type="scientific">Durusdinium trenchii</name>
    <dbReference type="NCBI Taxonomy" id="1381693"/>
    <lineage>
        <taxon>Eukaryota</taxon>
        <taxon>Sar</taxon>
        <taxon>Alveolata</taxon>
        <taxon>Dinophyceae</taxon>
        <taxon>Suessiales</taxon>
        <taxon>Symbiodiniaceae</taxon>
        <taxon>Durusdinium</taxon>
    </lineage>
</organism>
<evidence type="ECO:0000313" key="3">
    <source>
        <dbReference type="EMBL" id="CAK9095997.1"/>
    </source>
</evidence>
<evidence type="ECO:0000256" key="1">
    <source>
        <dbReference type="ARBA" id="ARBA00008853"/>
    </source>
</evidence>
<reference evidence="3 4" key="1">
    <citation type="submission" date="2024-02" db="EMBL/GenBank/DDBJ databases">
        <authorList>
            <person name="Chen Y."/>
            <person name="Shah S."/>
            <person name="Dougan E. K."/>
            <person name="Thang M."/>
            <person name="Chan C."/>
        </authorList>
    </citation>
    <scope>NUCLEOTIDE SEQUENCE [LARGE SCALE GENOMIC DNA]</scope>
</reference>
<dbReference type="InterPro" id="IPR013658">
    <property type="entry name" value="SGL"/>
</dbReference>
<accession>A0ABP0R613</accession>